<dbReference type="Proteomes" id="UP000192333">
    <property type="component" value="Chromosome I"/>
</dbReference>
<gene>
    <name evidence="6" type="ORF">SAMN00777080_0716</name>
</gene>
<proteinExistence type="inferred from homology"/>
<feature type="domain" description="CusB-like beta-barrel" evidence="5">
    <location>
        <begin position="231"/>
        <end position="303"/>
    </location>
</feature>
<dbReference type="Gene3D" id="2.40.420.20">
    <property type="match status" value="1"/>
</dbReference>
<keyword evidence="7" id="KW-1185">Reference proteome</keyword>
<dbReference type="PANTHER" id="PTHR30097">
    <property type="entry name" value="CATION EFFLUX SYSTEM PROTEIN CUSB"/>
    <property type="match status" value="1"/>
</dbReference>
<keyword evidence="3" id="KW-0732">Signal</keyword>
<dbReference type="GO" id="GO:0015679">
    <property type="term" value="P:plasma membrane copper ion transport"/>
    <property type="evidence" value="ECO:0007669"/>
    <property type="project" value="TreeGrafter"/>
</dbReference>
<dbReference type="EMBL" id="LT838813">
    <property type="protein sequence ID" value="SMD42177.1"/>
    <property type="molecule type" value="Genomic_DNA"/>
</dbReference>
<evidence type="ECO:0000259" key="5">
    <source>
        <dbReference type="Pfam" id="PF25954"/>
    </source>
</evidence>
<evidence type="ECO:0000256" key="3">
    <source>
        <dbReference type="SAM" id="SignalP"/>
    </source>
</evidence>
<dbReference type="Gene3D" id="2.40.50.100">
    <property type="match status" value="1"/>
</dbReference>
<dbReference type="InterPro" id="IPR058625">
    <property type="entry name" value="MdtA-like_BSH"/>
</dbReference>
<dbReference type="GO" id="GO:0060003">
    <property type="term" value="P:copper ion export"/>
    <property type="evidence" value="ECO:0007669"/>
    <property type="project" value="TreeGrafter"/>
</dbReference>
<evidence type="ECO:0000313" key="7">
    <source>
        <dbReference type="Proteomes" id="UP000192333"/>
    </source>
</evidence>
<evidence type="ECO:0000256" key="2">
    <source>
        <dbReference type="ARBA" id="ARBA00022448"/>
    </source>
</evidence>
<name>A0A1W2GZQ9_9BACT</name>
<dbReference type="STRING" id="758820.SAMN00777080_0716"/>
<accession>A0A1W2GZQ9</accession>
<feature type="chain" id="PRO_5012099759" evidence="3">
    <location>
        <begin position="20"/>
        <end position="379"/>
    </location>
</feature>
<reference evidence="7" key="1">
    <citation type="submission" date="2017-04" db="EMBL/GenBank/DDBJ databases">
        <authorList>
            <person name="Varghese N."/>
            <person name="Submissions S."/>
        </authorList>
    </citation>
    <scope>NUCLEOTIDE SEQUENCE [LARGE SCALE GENOMIC DNA]</scope>
    <source>
        <strain evidence="7">DSM 16537</strain>
    </source>
</reference>
<dbReference type="InterPro" id="IPR051909">
    <property type="entry name" value="MFP_Cation_Efflux"/>
</dbReference>
<dbReference type="AlphaFoldDB" id="A0A1W2GZQ9"/>
<dbReference type="SUPFAM" id="SSF111369">
    <property type="entry name" value="HlyD-like secretion proteins"/>
    <property type="match status" value="1"/>
</dbReference>
<dbReference type="Gene3D" id="2.40.30.170">
    <property type="match status" value="1"/>
</dbReference>
<dbReference type="NCBIfam" id="TIGR01730">
    <property type="entry name" value="RND_mfp"/>
    <property type="match status" value="1"/>
</dbReference>
<sequence>MKNYSYLFLNLALSTAMFSACQSGKEQSIEILAERDTNEIILTQAQFDKAEMTLDPLSEHIFSDFILTTGMVNIPAEGRFDVSSYFGGNIIRFDLLIGQKVQKGQVLFTIENPEFVQMQQDYLDAMSQLAYLKSDYERQKTLIAENISSQKSFGKAESEYKSTLAITESLRKKLQLVNISTSDLDPAKITSKANIYAPISGYIESIKVNQGTYLNPSDIALTIINKDHLHIELNVFEQDAIALEIGQAVTFYLPDNKSREFKGKIFLIGQSINEKRMLNIHVHLDNEKEGNLLVPGMFIEAKIGVKSSKNTALPISSVINSNDVNYVLVLTKKEEDLYYLKKTKVDIGLQDEEMVEILSEKDFATGTLFLSKGGFQLIK</sequence>
<feature type="domain" description="Multidrug resistance protein MdtA-like barrel-sandwich hybrid" evidence="4">
    <location>
        <begin position="81"/>
        <end position="217"/>
    </location>
</feature>
<dbReference type="GO" id="GO:0022857">
    <property type="term" value="F:transmembrane transporter activity"/>
    <property type="evidence" value="ECO:0007669"/>
    <property type="project" value="InterPro"/>
</dbReference>
<organism evidence="6 7">
    <name type="scientific">Aquiflexum balticum DSM 16537</name>
    <dbReference type="NCBI Taxonomy" id="758820"/>
    <lineage>
        <taxon>Bacteria</taxon>
        <taxon>Pseudomonadati</taxon>
        <taxon>Bacteroidota</taxon>
        <taxon>Cytophagia</taxon>
        <taxon>Cytophagales</taxon>
        <taxon>Cyclobacteriaceae</taxon>
        <taxon>Aquiflexum</taxon>
    </lineage>
</organism>
<dbReference type="OrthoDB" id="9814657at2"/>
<evidence type="ECO:0000313" key="6">
    <source>
        <dbReference type="EMBL" id="SMD42177.1"/>
    </source>
</evidence>
<dbReference type="InterPro" id="IPR006143">
    <property type="entry name" value="RND_pump_MFP"/>
</dbReference>
<dbReference type="InterPro" id="IPR058792">
    <property type="entry name" value="Beta-barrel_RND_2"/>
</dbReference>
<dbReference type="PROSITE" id="PS51257">
    <property type="entry name" value="PROKAR_LIPOPROTEIN"/>
    <property type="match status" value="1"/>
</dbReference>
<feature type="signal peptide" evidence="3">
    <location>
        <begin position="1"/>
        <end position="19"/>
    </location>
</feature>
<dbReference type="RefSeq" id="WP_084119011.1">
    <property type="nucleotide sequence ID" value="NZ_LT838813.1"/>
</dbReference>
<comment type="similarity">
    <text evidence="1">Belongs to the membrane fusion protein (MFP) (TC 8.A.1) family.</text>
</comment>
<keyword evidence="2" id="KW-0813">Transport</keyword>
<dbReference type="PANTHER" id="PTHR30097:SF4">
    <property type="entry name" value="SLR6042 PROTEIN"/>
    <property type="match status" value="1"/>
</dbReference>
<dbReference type="Gene3D" id="1.10.287.470">
    <property type="entry name" value="Helix hairpin bin"/>
    <property type="match status" value="1"/>
</dbReference>
<dbReference type="GO" id="GO:0016020">
    <property type="term" value="C:membrane"/>
    <property type="evidence" value="ECO:0007669"/>
    <property type="project" value="InterPro"/>
</dbReference>
<dbReference type="Pfam" id="PF25917">
    <property type="entry name" value="BSH_RND"/>
    <property type="match status" value="1"/>
</dbReference>
<protein>
    <submittedName>
        <fullName evidence="6">Membrane fusion protein, cobalt-zinc-cadmium efflux system</fullName>
    </submittedName>
</protein>
<evidence type="ECO:0000259" key="4">
    <source>
        <dbReference type="Pfam" id="PF25917"/>
    </source>
</evidence>
<evidence type="ECO:0000256" key="1">
    <source>
        <dbReference type="ARBA" id="ARBA00009477"/>
    </source>
</evidence>
<dbReference type="GO" id="GO:0030313">
    <property type="term" value="C:cell envelope"/>
    <property type="evidence" value="ECO:0007669"/>
    <property type="project" value="TreeGrafter"/>
</dbReference>
<dbReference type="Pfam" id="PF25954">
    <property type="entry name" value="Beta-barrel_RND_2"/>
    <property type="match status" value="1"/>
</dbReference>